<keyword evidence="3" id="KW-1185">Reference proteome</keyword>
<dbReference type="AlphaFoldDB" id="A0A5C0SCT6"/>
<gene>
    <name evidence="2" type="ORF">FQB35_05790</name>
</gene>
<organism evidence="2 3">
    <name type="scientific">Crassaminicella thermophila</name>
    <dbReference type="NCBI Taxonomy" id="2599308"/>
    <lineage>
        <taxon>Bacteria</taxon>
        <taxon>Bacillati</taxon>
        <taxon>Bacillota</taxon>
        <taxon>Clostridia</taxon>
        <taxon>Eubacteriales</taxon>
        <taxon>Clostridiaceae</taxon>
        <taxon>Crassaminicella</taxon>
    </lineage>
</organism>
<dbReference type="Pfam" id="PF04519">
    <property type="entry name" value="Bactofilin"/>
    <property type="match status" value="1"/>
</dbReference>
<name>A0A5C0SCT6_CRATE</name>
<comment type="similarity">
    <text evidence="1">Belongs to the bactofilin family.</text>
</comment>
<sequence>MFKKNNTISNERVDTLIGKSSNFEGKLNAEGTVRIDGQFKGDISVDGDVILGVEGKMFGDISANNVIVSGIIEGNVTASNLLKLNATGKILGDIHVSSLIVEDKAVFEGKCTMKNVSSTDNVSTLNTKKAKA</sequence>
<evidence type="ECO:0000313" key="3">
    <source>
        <dbReference type="Proteomes" id="UP000324646"/>
    </source>
</evidence>
<dbReference type="KEGG" id="crs:FQB35_05790"/>
<reference evidence="2 3" key="1">
    <citation type="submission" date="2019-07" db="EMBL/GenBank/DDBJ databases">
        <title>Complete genome of Crassaminicella thermophila SY095.</title>
        <authorList>
            <person name="Li X."/>
        </authorList>
    </citation>
    <scope>NUCLEOTIDE SEQUENCE [LARGE SCALE GENOMIC DNA]</scope>
    <source>
        <strain evidence="2 3">SY095</strain>
    </source>
</reference>
<accession>A0A5C0SCT6</accession>
<proteinExistence type="inferred from homology"/>
<dbReference type="PANTHER" id="PTHR35024">
    <property type="entry name" value="HYPOTHETICAL CYTOSOLIC PROTEIN"/>
    <property type="match status" value="1"/>
</dbReference>
<dbReference type="EMBL" id="CP042243">
    <property type="protein sequence ID" value="QEK11920.1"/>
    <property type="molecule type" value="Genomic_DNA"/>
</dbReference>
<evidence type="ECO:0000256" key="1">
    <source>
        <dbReference type="ARBA" id="ARBA00044755"/>
    </source>
</evidence>
<dbReference type="InterPro" id="IPR007607">
    <property type="entry name" value="BacA/B"/>
</dbReference>
<protein>
    <submittedName>
        <fullName evidence="2">Polymer-forming cytoskeletal protein</fullName>
    </submittedName>
</protein>
<evidence type="ECO:0000313" key="2">
    <source>
        <dbReference type="EMBL" id="QEK11920.1"/>
    </source>
</evidence>
<dbReference type="RefSeq" id="WP_148809075.1">
    <property type="nucleotide sequence ID" value="NZ_CP042243.1"/>
</dbReference>
<dbReference type="Proteomes" id="UP000324646">
    <property type="component" value="Chromosome"/>
</dbReference>
<dbReference type="OrthoDB" id="9802488at2"/>
<dbReference type="PANTHER" id="PTHR35024:SF4">
    <property type="entry name" value="POLYMER-FORMING CYTOSKELETAL PROTEIN"/>
    <property type="match status" value="1"/>
</dbReference>